<accession>A7AXL6</accession>
<reference evidence="1 2" key="2">
    <citation type="submission" date="2007-06" db="EMBL/GenBank/DDBJ databases">
        <title>Draft genome sequence of Ruminococcus gnavus (ATCC 29149).</title>
        <authorList>
            <person name="Sudarsanam P."/>
            <person name="Ley R."/>
            <person name="Guruge J."/>
            <person name="Turnbaugh P.J."/>
            <person name="Mahowald M."/>
            <person name="Liep D."/>
            <person name="Gordon J."/>
        </authorList>
    </citation>
    <scope>NUCLEOTIDE SEQUENCE [LARGE SCALE GENOMIC DNA]</scope>
    <source>
        <strain evidence="1 2">ATCC 29149</strain>
    </source>
</reference>
<proteinExistence type="predicted"/>
<organism evidence="1 2">
    <name type="scientific">Mediterraneibacter gnavus (strain ATCC 29149 / DSM 114966 / JCM 6515 / VPI C7-9)</name>
    <name type="common">Ruminococcus gnavus</name>
    <dbReference type="NCBI Taxonomy" id="411470"/>
    <lineage>
        <taxon>Bacteria</taxon>
        <taxon>Bacillati</taxon>
        <taxon>Bacillota</taxon>
        <taxon>Clostridia</taxon>
        <taxon>Lachnospirales</taxon>
        <taxon>Lachnospiraceae</taxon>
        <taxon>Mediterraneibacter</taxon>
    </lineage>
</organism>
<gene>
    <name evidence="1" type="ORF">RUMGNA_00028</name>
</gene>
<comment type="caution">
    <text evidence="1">The sequence shown here is derived from an EMBL/GenBank/DDBJ whole genome shotgun (WGS) entry which is preliminary data.</text>
</comment>
<reference evidence="1 2" key="1">
    <citation type="submission" date="2007-04" db="EMBL/GenBank/DDBJ databases">
        <authorList>
            <person name="Fulton L."/>
            <person name="Clifton S."/>
            <person name="Fulton B."/>
            <person name="Xu J."/>
            <person name="Minx P."/>
            <person name="Pepin K.H."/>
            <person name="Johnson M."/>
            <person name="Thiruvilangam P."/>
            <person name="Bhonagiri V."/>
            <person name="Nash W.E."/>
            <person name="Mardis E.R."/>
            <person name="Wilson R.K."/>
        </authorList>
    </citation>
    <scope>NUCLEOTIDE SEQUENCE [LARGE SCALE GENOMIC DNA]</scope>
    <source>
        <strain evidence="1 2">ATCC 29149</strain>
    </source>
</reference>
<dbReference type="EMBL" id="AAYG02000001">
    <property type="protein sequence ID" value="EDN79517.1"/>
    <property type="molecule type" value="Genomic_DNA"/>
</dbReference>
<dbReference type="Proteomes" id="UP000004410">
    <property type="component" value="Unassembled WGS sequence"/>
</dbReference>
<protein>
    <submittedName>
        <fullName evidence="1">Uncharacterized protein</fullName>
    </submittedName>
</protein>
<sequence>MRYVLMDIEEAVKHCKGKKVLVAEQDLENNEVVGFERKTFQECKDIIERSETIAKICDDFLNQLRVFSEKQLDLMNIKPIGTMSTILVHDPFPDTEEQKRTKNRTNVLSTIDKNKCSC</sequence>
<dbReference type="RefSeq" id="WP_004840015.1">
    <property type="nucleotide sequence ID" value="NZ_AAYG02000001.1"/>
</dbReference>
<dbReference type="PaxDb" id="411470-RUMGNA_00028"/>
<name>A7AXL6_MEDG7</name>
<dbReference type="AlphaFoldDB" id="A7AXL6"/>
<dbReference type="eggNOG" id="ENOG5030HA7">
    <property type="taxonomic scope" value="Bacteria"/>
</dbReference>
<evidence type="ECO:0000313" key="2">
    <source>
        <dbReference type="Proteomes" id="UP000004410"/>
    </source>
</evidence>
<dbReference type="GeneID" id="57432487"/>
<evidence type="ECO:0000313" key="1">
    <source>
        <dbReference type="EMBL" id="EDN79517.1"/>
    </source>
</evidence>